<evidence type="ECO:0000259" key="1">
    <source>
        <dbReference type="PROSITE" id="PS50925"/>
    </source>
</evidence>
<organism evidence="2 3">
    <name type="scientific">Hymenobacter bucti</name>
    <dbReference type="NCBI Taxonomy" id="1844114"/>
    <lineage>
        <taxon>Bacteria</taxon>
        <taxon>Pseudomonadati</taxon>
        <taxon>Bacteroidota</taxon>
        <taxon>Cytophagia</taxon>
        <taxon>Cytophagales</taxon>
        <taxon>Hymenobacteraceae</taxon>
        <taxon>Hymenobacter</taxon>
    </lineage>
</organism>
<evidence type="ECO:0000313" key="2">
    <source>
        <dbReference type="EMBL" id="MFD1874826.1"/>
    </source>
</evidence>
<protein>
    <submittedName>
        <fullName evidence="2">BLUF domain-containing protein</fullName>
    </submittedName>
</protein>
<dbReference type="InterPro" id="IPR007024">
    <property type="entry name" value="BLUF_domain"/>
</dbReference>
<dbReference type="EMBL" id="JBHUFD010000018">
    <property type="protein sequence ID" value="MFD1874826.1"/>
    <property type="molecule type" value="Genomic_DNA"/>
</dbReference>
<dbReference type="SUPFAM" id="SSF54975">
    <property type="entry name" value="Acylphosphatase/BLUF domain-like"/>
    <property type="match status" value="1"/>
</dbReference>
<dbReference type="InterPro" id="IPR036046">
    <property type="entry name" value="Acylphosphatase-like_dom_sf"/>
</dbReference>
<comment type="caution">
    <text evidence="2">The sequence shown here is derived from an EMBL/GenBank/DDBJ whole genome shotgun (WGS) entry which is preliminary data.</text>
</comment>
<dbReference type="Gene3D" id="3.30.70.100">
    <property type="match status" value="1"/>
</dbReference>
<dbReference type="Proteomes" id="UP001597197">
    <property type="component" value="Unassembled WGS sequence"/>
</dbReference>
<dbReference type="Pfam" id="PF04940">
    <property type="entry name" value="BLUF"/>
    <property type="match status" value="1"/>
</dbReference>
<keyword evidence="3" id="KW-1185">Reference proteome</keyword>
<name>A0ABW4R0C2_9BACT</name>
<evidence type="ECO:0000313" key="3">
    <source>
        <dbReference type="Proteomes" id="UP001597197"/>
    </source>
</evidence>
<dbReference type="RefSeq" id="WP_382316952.1">
    <property type="nucleotide sequence ID" value="NZ_JBHUFD010000018.1"/>
</dbReference>
<sequence length="148" mass="16476">MPLYYLVYESQATQPFSETALTALLEQARHYNTAHNVTGLLLHTPSGRLIQVLEGERGLVEALYLRIARDPRHQHCTILSSGPLPARRFGEWRMGFRATSEGALTTLRGHVDTAAAAFLLPLLPAVSGLLLTKLLEYVRRTPPHPLLQ</sequence>
<dbReference type="SMART" id="SM01034">
    <property type="entry name" value="BLUF"/>
    <property type="match status" value="1"/>
</dbReference>
<dbReference type="PROSITE" id="PS50925">
    <property type="entry name" value="BLUF"/>
    <property type="match status" value="1"/>
</dbReference>
<reference evidence="3" key="1">
    <citation type="journal article" date="2019" name="Int. J. Syst. Evol. Microbiol.">
        <title>The Global Catalogue of Microorganisms (GCM) 10K type strain sequencing project: providing services to taxonomists for standard genome sequencing and annotation.</title>
        <authorList>
            <consortium name="The Broad Institute Genomics Platform"/>
            <consortium name="The Broad Institute Genome Sequencing Center for Infectious Disease"/>
            <person name="Wu L."/>
            <person name="Ma J."/>
        </authorList>
    </citation>
    <scope>NUCLEOTIDE SEQUENCE [LARGE SCALE GENOMIC DNA]</scope>
    <source>
        <strain evidence="3">CGMCC 1.15795</strain>
    </source>
</reference>
<feature type="domain" description="BLUF" evidence="1">
    <location>
        <begin position="3"/>
        <end position="95"/>
    </location>
</feature>
<proteinExistence type="predicted"/>
<gene>
    <name evidence="2" type="ORF">ACFSDX_20500</name>
</gene>
<accession>A0ABW4R0C2</accession>